<dbReference type="EMBL" id="JANBUN010000358">
    <property type="protein sequence ID" value="KAJ2804421.1"/>
    <property type="molecule type" value="Genomic_DNA"/>
</dbReference>
<accession>A0ACC1LB05</accession>
<name>A0ACC1LB05_9FUNG</name>
<protein>
    <submittedName>
        <fullName evidence="1">Uncharacterized protein</fullName>
    </submittedName>
</protein>
<comment type="caution">
    <text evidence="1">The sequence shown here is derived from an EMBL/GenBank/DDBJ whole genome shotgun (WGS) entry which is preliminary data.</text>
</comment>
<organism evidence="1 2">
    <name type="scientific">Coemansia helicoidea</name>
    <dbReference type="NCBI Taxonomy" id="1286919"/>
    <lineage>
        <taxon>Eukaryota</taxon>
        <taxon>Fungi</taxon>
        <taxon>Fungi incertae sedis</taxon>
        <taxon>Zoopagomycota</taxon>
        <taxon>Kickxellomycotina</taxon>
        <taxon>Kickxellomycetes</taxon>
        <taxon>Kickxellales</taxon>
        <taxon>Kickxellaceae</taxon>
        <taxon>Coemansia</taxon>
    </lineage>
</organism>
<evidence type="ECO:0000313" key="2">
    <source>
        <dbReference type="Proteomes" id="UP001140087"/>
    </source>
</evidence>
<sequence>MLFFYKWHVLKEPVPDFSNPSWMDEPLFHTGLALQDDHLEPFCGSLYAEFLEAVGAGRQEHKYMTTHARNEITNALASCQQLRNATSHARNLHVTRRALQNGQCATIQLINAGFHSPAMREAPTIPRQKYAATNALEALIFPFADDLPEFDDFDPDASTVNMRKSVAGFCSMLKTLRAVLVQDMMVLCDVTFYRRMLQSSAVMTSDIFQSMLFVTSSEYIRESSWESDFLPLAGSVPRDTQLAQVVPSASVSRVDPKPQPHQDRESRPAPYLCQRCMAEVGTAKGGFDNGLATPSTTETEFPEPKRRRTVDISDAASADRLAGLPTVSLVDVPDLVNAATQHLEVVTVSSTDDDSDVDVEGDVNVDGDDVDERLEAGADEHNSCLGSETAADGTVLPESVCSDQSIAAVSSSDSASGADVHIHSAAMQSLIRKAQLADRLLRGIRGLSAEMQLTNDASKSIQRKVGRIVHRQMHAGKNARESSTPVPEDAAAACDAGSKALASLQRTGLVAEQIQGRVESMAELLTWMLCDADSSLDPQTAQHAPTTPPGDD</sequence>
<dbReference type="Proteomes" id="UP001140087">
    <property type="component" value="Unassembled WGS sequence"/>
</dbReference>
<proteinExistence type="predicted"/>
<evidence type="ECO:0000313" key="1">
    <source>
        <dbReference type="EMBL" id="KAJ2804421.1"/>
    </source>
</evidence>
<reference evidence="1" key="1">
    <citation type="submission" date="2022-07" db="EMBL/GenBank/DDBJ databases">
        <title>Phylogenomic reconstructions and comparative analyses of Kickxellomycotina fungi.</title>
        <authorList>
            <person name="Reynolds N.K."/>
            <person name="Stajich J.E."/>
            <person name="Barry K."/>
            <person name="Grigoriev I.V."/>
            <person name="Crous P."/>
            <person name="Smith M.E."/>
        </authorList>
    </citation>
    <scope>NUCLEOTIDE SEQUENCE</scope>
    <source>
        <strain evidence="1">BCRC 34780</strain>
    </source>
</reference>
<keyword evidence="2" id="KW-1185">Reference proteome</keyword>
<gene>
    <name evidence="1" type="ORF">H4R21_001649</name>
</gene>